<protein>
    <submittedName>
        <fullName evidence="1">Uncharacterized protein</fullName>
    </submittedName>
</protein>
<sequence length="58" mass="6658">MGILQANTLLAWAEQGGGVFGKKRRILHSRCHWPGLPGIAAIFIQKWNKQKKIYCFEF</sequence>
<comment type="caution">
    <text evidence="1">The sequence shown here is derived from an EMBL/GenBank/DDBJ whole genome shotgun (WGS) entry which is preliminary data.</text>
</comment>
<keyword evidence="2" id="KW-1185">Reference proteome</keyword>
<organism evidence="1 2">
    <name type="scientific">Comamonas nitrativorans</name>
    <dbReference type="NCBI Taxonomy" id="108437"/>
    <lineage>
        <taxon>Bacteria</taxon>
        <taxon>Pseudomonadati</taxon>
        <taxon>Pseudomonadota</taxon>
        <taxon>Betaproteobacteria</taxon>
        <taxon>Burkholderiales</taxon>
        <taxon>Comamonadaceae</taxon>
        <taxon>Comamonas</taxon>
    </lineage>
</organism>
<reference evidence="2" key="1">
    <citation type="journal article" date="2019" name="Int. J. Syst. Evol. Microbiol.">
        <title>The Global Catalogue of Microorganisms (GCM) 10K type strain sequencing project: providing services to taxonomists for standard genome sequencing and annotation.</title>
        <authorList>
            <consortium name="The Broad Institute Genomics Platform"/>
            <consortium name="The Broad Institute Genome Sequencing Center for Infectious Disease"/>
            <person name="Wu L."/>
            <person name="Ma J."/>
        </authorList>
    </citation>
    <scope>NUCLEOTIDE SEQUENCE [LARGE SCALE GENOMIC DNA]</scope>
    <source>
        <strain evidence="2">JCM 11650</strain>
    </source>
</reference>
<accession>A0ABV9GVL7</accession>
<dbReference type="EMBL" id="JBHSEW010000002">
    <property type="protein sequence ID" value="MFC4621108.1"/>
    <property type="molecule type" value="Genomic_DNA"/>
</dbReference>
<name>A0ABV9GVL7_9BURK</name>
<dbReference type="Proteomes" id="UP001595967">
    <property type="component" value="Unassembled WGS sequence"/>
</dbReference>
<evidence type="ECO:0000313" key="2">
    <source>
        <dbReference type="Proteomes" id="UP001595967"/>
    </source>
</evidence>
<gene>
    <name evidence="1" type="ORF">ACFO3A_02610</name>
</gene>
<dbReference type="RefSeq" id="WP_377723744.1">
    <property type="nucleotide sequence ID" value="NZ_JBHSEW010000002.1"/>
</dbReference>
<proteinExistence type="predicted"/>
<evidence type="ECO:0000313" key="1">
    <source>
        <dbReference type="EMBL" id="MFC4621108.1"/>
    </source>
</evidence>